<dbReference type="GO" id="GO:0030976">
    <property type="term" value="F:thiamine pyrophosphate binding"/>
    <property type="evidence" value="ECO:0007669"/>
    <property type="project" value="TreeGrafter"/>
</dbReference>
<sequence length="354" mass="36856">MSGIRRAGAIALGAALVLSLAACGNTNAADEVAGGGAGTGATGDNIVITYNSPEQWGNFGNVLREFTADTGIQAPNDPKNSGQTLAALQAEKAAPVADVAYTGIAFADQLSQGGLIQPSTPAGVENIPADLKAADGSWYTVHTGTVAFIVNTDYLDGAPVPQSWDDLLKPEYQGKVGYLDPSQAAVGYSVATAANLAHGGDLDNWEHGLEYLSKLKDNGAVTPAQTATAKVSQGEIPILVDTDFNGYQLRDEGVNVEVVIPSDGSLQIPYVVAKVAGAPHGDNADKLLDFYFSEKGQSLFAEGYMRPVIGDIPAAMADKMLPAADYERAATIDYLKQGAVQADFVEQFTSRVGQ</sequence>
<dbReference type="AlphaFoldDB" id="A0A7J5C459"/>
<dbReference type="PANTHER" id="PTHR30006">
    <property type="entry name" value="THIAMINE-BINDING PERIPLASMIC PROTEIN-RELATED"/>
    <property type="match status" value="1"/>
</dbReference>
<accession>A0A7J5C459</accession>
<dbReference type="RefSeq" id="WP_158039003.1">
    <property type="nucleotide sequence ID" value="NZ_JACCFV010000001.1"/>
</dbReference>
<feature type="chain" id="PRO_5029860910" evidence="2">
    <location>
        <begin position="29"/>
        <end position="354"/>
    </location>
</feature>
<dbReference type="PROSITE" id="PS51257">
    <property type="entry name" value="PROKAR_LIPOPROTEIN"/>
    <property type="match status" value="1"/>
</dbReference>
<comment type="caution">
    <text evidence="3">The sequence shown here is derived from an EMBL/GenBank/DDBJ whole genome shotgun (WGS) entry which is preliminary data.</text>
</comment>
<feature type="signal peptide" evidence="2">
    <location>
        <begin position="1"/>
        <end position="28"/>
    </location>
</feature>
<name>A0A7J5C459_9MICO</name>
<dbReference type="GO" id="GO:0030975">
    <property type="term" value="F:thiamine binding"/>
    <property type="evidence" value="ECO:0007669"/>
    <property type="project" value="TreeGrafter"/>
</dbReference>
<evidence type="ECO:0000313" key="4">
    <source>
        <dbReference type="Proteomes" id="UP000467240"/>
    </source>
</evidence>
<dbReference type="GO" id="GO:0015888">
    <property type="term" value="P:thiamine transport"/>
    <property type="evidence" value="ECO:0007669"/>
    <property type="project" value="TreeGrafter"/>
</dbReference>
<dbReference type="PANTHER" id="PTHR30006:SF2">
    <property type="entry name" value="ABC TRANSPORTER SUBSTRATE-BINDING PROTEIN"/>
    <property type="match status" value="1"/>
</dbReference>
<evidence type="ECO:0000256" key="1">
    <source>
        <dbReference type="ARBA" id="ARBA00022729"/>
    </source>
</evidence>
<dbReference type="Gene3D" id="3.40.190.10">
    <property type="entry name" value="Periplasmic binding protein-like II"/>
    <property type="match status" value="2"/>
</dbReference>
<reference evidence="3 4" key="1">
    <citation type="submission" date="2019-09" db="EMBL/GenBank/DDBJ databases">
        <title>Phylogeny of genus Pseudoclavibacter and closely related genus.</title>
        <authorList>
            <person name="Li Y."/>
        </authorList>
    </citation>
    <scope>NUCLEOTIDE SEQUENCE [LARGE SCALE GENOMIC DNA]</scope>
    <source>
        <strain evidence="3 4">DSM 23821</strain>
    </source>
</reference>
<dbReference type="OrthoDB" id="366726at2"/>
<evidence type="ECO:0000313" key="3">
    <source>
        <dbReference type="EMBL" id="KAB1662570.1"/>
    </source>
</evidence>
<dbReference type="Proteomes" id="UP000467240">
    <property type="component" value="Unassembled WGS sequence"/>
</dbReference>
<organism evidence="3 4">
    <name type="scientific">Pseudoclavibacter chungangensis</name>
    <dbReference type="NCBI Taxonomy" id="587635"/>
    <lineage>
        <taxon>Bacteria</taxon>
        <taxon>Bacillati</taxon>
        <taxon>Actinomycetota</taxon>
        <taxon>Actinomycetes</taxon>
        <taxon>Micrococcales</taxon>
        <taxon>Microbacteriaceae</taxon>
        <taxon>Pseudoclavibacter</taxon>
    </lineage>
</organism>
<keyword evidence="4" id="KW-1185">Reference proteome</keyword>
<dbReference type="Pfam" id="PF13343">
    <property type="entry name" value="SBP_bac_6"/>
    <property type="match status" value="1"/>
</dbReference>
<dbReference type="EMBL" id="WBJZ01000001">
    <property type="protein sequence ID" value="KAB1662570.1"/>
    <property type="molecule type" value="Genomic_DNA"/>
</dbReference>
<gene>
    <name evidence="3" type="ORF">F8O01_01090</name>
</gene>
<evidence type="ECO:0000256" key="2">
    <source>
        <dbReference type="SAM" id="SignalP"/>
    </source>
</evidence>
<protein>
    <submittedName>
        <fullName evidence="3">Extracellular solute-binding protein</fullName>
    </submittedName>
</protein>
<keyword evidence="1 2" id="KW-0732">Signal</keyword>
<dbReference type="GO" id="GO:0030288">
    <property type="term" value="C:outer membrane-bounded periplasmic space"/>
    <property type="evidence" value="ECO:0007669"/>
    <property type="project" value="TreeGrafter"/>
</dbReference>
<proteinExistence type="predicted"/>
<dbReference type="SUPFAM" id="SSF53850">
    <property type="entry name" value="Periplasmic binding protein-like II"/>
    <property type="match status" value="1"/>
</dbReference>